<keyword evidence="6 19" id="KW-0575">Peroxidase</keyword>
<keyword evidence="13 19" id="KW-0376">Hydrogen peroxide</keyword>
<evidence type="ECO:0000256" key="7">
    <source>
        <dbReference type="ARBA" id="ARBA00022617"/>
    </source>
</evidence>
<dbReference type="OrthoDB" id="2113341at2759"/>
<evidence type="ECO:0000256" key="18">
    <source>
        <dbReference type="PIRSR" id="PIRSR600823-5"/>
    </source>
</evidence>
<comment type="caution">
    <text evidence="21">The sequence shown here is derived from an EMBL/GenBank/DDBJ whole genome shotgun (WGS) entry which is preliminary data.</text>
</comment>
<dbReference type="FunFam" id="1.10.420.10:FF:000007">
    <property type="entry name" value="Peroxidase"/>
    <property type="match status" value="1"/>
</dbReference>
<dbReference type="InterPro" id="IPR000823">
    <property type="entry name" value="Peroxidase_pln"/>
</dbReference>
<dbReference type="PRINTS" id="PR00458">
    <property type="entry name" value="PEROXIDASE"/>
</dbReference>
<sequence length="325" mass="35957">MLLLNPAFFFIVVSLFLGTLESRLTLDYYAKTCPKFSQIIQDTITNKQIASPTTAGATIRLFLHDCLPNGCDASVLISSTSFNKAERDNEINLSLPGDGFDAIVRAKTALELACPNTVSCADILAVATRDLVTMAGGPYYPVYLGRRDGRVSRSSDVDGNLPKPTMPMSQIIEIFAKRGFSVEEMVALSGAHTIGFSHCNQISNDLYNYSKLSNYDPRYNPRFAQGLQKACSDYQKNPTLSVFNDIMTPNKFDNVYFQNLPKGLGVLKSDRGLFGDPRTKPFVETFAADETKFFKAFASAMQKLSLVGIQTGRKGEIRRRCDQIN</sequence>
<comment type="function">
    <text evidence="2">Removal of H(2)O(2), oxidation of toxic reductants, biosynthesis and degradation of lignin, suberization, auxin catabolism, response to environmental stresses such as wounding, pathogen attack and oxidative stress. These functions might be dependent on each isozyme/isoform in each plant tissue.</text>
</comment>
<feature type="signal peptide" evidence="19">
    <location>
        <begin position="1"/>
        <end position="22"/>
    </location>
</feature>
<evidence type="ECO:0000256" key="3">
    <source>
        <dbReference type="ARBA" id="ARBA00006873"/>
    </source>
</evidence>
<protein>
    <recommendedName>
        <fullName evidence="4 19">Peroxidase</fullName>
        <ecNumber evidence="4 19">1.11.1.7</ecNumber>
    </recommendedName>
</protein>
<keyword evidence="10 19" id="KW-0560">Oxidoreductase</keyword>
<keyword evidence="12 18" id="KW-1015">Disulfide bond</keyword>
<gene>
    <name evidence="21" type="ORF">Ahy_B06g085187</name>
</gene>
<comment type="similarity">
    <text evidence="3">Belongs to the peroxidase family. Ascorbate peroxidase subfamily.</text>
</comment>
<reference evidence="21 22" key="1">
    <citation type="submission" date="2019-01" db="EMBL/GenBank/DDBJ databases">
        <title>Sequencing of cultivated peanut Arachis hypogaea provides insights into genome evolution and oil improvement.</title>
        <authorList>
            <person name="Chen X."/>
        </authorList>
    </citation>
    <scope>NUCLEOTIDE SEQUENCE [LARGE SCALE GENOMIC DNA]</scope>
    <source>
        <strain evidence="22">cv. Fuhuasheng</strain>
        <tissue evidence="21">Leaves</tissue>
    </source>
</reference>
<feature type="binding site" evidence="16">
    <location>
        <position position="245"/>
    </location>
    <ligand>
        <name>Ca(2+)</name>
        <dbReference type="ChEBI" id="CHEBI:29108"/>
        <label>2</label>
    </ligand>
</feature>
<dbReference type="GO" id="GO:0005576">
    <property type="term" value="C:extracellular region"/>
    <property type="evidence" value="ECO:0007669"/>
    <property type="project" value="UniProtKB-SubCell"/>
</dbReference>
<feature type="site" description="Transition state stabilizer" evidence="17">
    <location>
        <position position="60"/>
    </location>
</feature>
<feature type="disulfide bond" evidence="18">
    <location>
        <begin position="66"/>
        <end position="71"/>
    </location>
</feature>
<feature type="binding site" evidence="16">
    <location>
        <position position="253"/>
    </location>
    <ligand>
        <name>Ca(2+)</name>
        <dbReference type="ChEBI" id="CHEBI:29108"/>
        <label>2</label>
    </ligand>
</feature>
<evidence type="ECO:0000256" key="6">
    <source>
        <dbReference type="ARBA" id="ARBA00022559"/>
    </source>
</evidence>
<keyword evidence="8 16" id="KW-0479">Metal-binding</keyword>
<dbReference type="Gene3D" id="1.10.420.10">
    <property type="entry name" value="Peroxidase, domain 2"/>
    <property type="match status" value="1"/>
</dbReference>
<feature type="binding site" description="axial binding residue" evidence="16">
    <location>
        <position position="192"/>
    </location>
    <ligand>
        <name>heme b</name>
        <dbReference type="ChEBI" id="CHEBI:60344"/>
    </ligand>
    <ligandPart>
        <name>Fe</name>
        <dbReference type="ChEBI" id="CHEBI:18248"/>
    </ligandPart>
</feature>
<keyword evidence="5 19" id="KW-0964">Secreted</keyword>
<feature type="active site" description="Proton acceptor" evidence="14">
    <location>
        <position position="64"/>
    </location>
</feature>
<evidence type="ECO:0000256" key="5">
    <source>
        <dbReference type="ARBA" id="ARBA00022525"/>
    </source>
</evidence>
<dbReference type="PANTHER" id="PTHR31517">
    <property type="match status" value="1"/>
</dbReference>
<evidence type="ECO:0000259" key="20">
    <source>
        <dbReference type="PROSITE" id="PS50873"/>
    </source>
</evidence>
<feature type="chain" id="PRO_5018813902" description="Peroxidase" evidence="19">
    <location>
        <begin position="23"/>
        <end position="325"/>
    </location>
</feature>
<evidence type="ECO:0000256" key="4">
    <source>
        <dbReference type="ARBA" id="ARBA00012313"/>
    </source>
</evidence>
<evidence type="ECO:0000256" key="15">
    <source>
        <dbReference type="PIRSR" id="PIRSR600823-2"/>
    </source>
</evidence>
<dbReference type="EC" id="1.11.1.7" evidence="4 19"/>
<dbReference type="GO" id="GO:0042744">
    <property type="term" value="P:hydrogen peroxide catabolic process"/>
    <property type="evidence" value="ECO:0007669"/>
    <property type="project" value="UniProtKB-KW"/>
</dbReference>
<dbReference type="CDD" id="cd00693">
    <property type="entry name" value="secretory_peroxidase"/>
    <property type="match status" value="1"/>
</dbReference>
<feature type="domain" description="Plant heme peroxidase family profile" evidence="20">
    <location>
        <begin position="23"/>
        <end position="325"/>
    </location>
</feature>
<dbReference type="Pfam" id="PF00141">
    <property type="entry name" value="peroxidase"/>
    <property type="match status" value="1"/>
</dbReference>
<evidence type="ECO:0000256" key="19">
    <source>
        <dbReference type="RuleBase" id="RU362060"/>
    </source>
</evidence>
<dbReference type="GO" id="GO:0006979">
    <property type="term" value="P:response to oxidative stress"/>
    <property type="evidence" value="ECO:0007669"/>
    <property type="project" value="UniProtKB-UniRule"/>
</dbReference>
<dbReference type="PANTHER" id="PTHR31517:SF11">
    <property type="entry name" value="PEROXIDASE 31"/>
    <property type="match status" value="1"/>
</dbReference>
<feature type="disulfide bond" evidence="18">
    <location>
        <begin position="199"/>
        <end position="231"/>
    </location>
</feature>
<name>A0A444YTT6_ARAHY</name>
<feature type="binding site" evidence="16">
    <location>
        <position position="70"/>
    </location>
    <ligand>
        <name>Ca(2+)</name>
        <dbReference type="ChEBI" id="CHEBI:29108"/>
        <label>1</label>
    </ligand>
</feature>
<keyword evidence="9 19" id="KW-0732">Signal</keyword>
<evidence type="ECO:0000256" key="8">
    <source>
        <dbReference type="ARBA" id="ARBA00022723"/>
    </source>
</evidence>
<feature type="binding site" evidence="16">
    <location>
        <position position="74"/>
    </location>
    <ligand>
        <name>Ca(2+)</name>
        <dbReference type="ChEBI" id="CHEBI:29108"/>
        <label>1</label>
    </ligand>
</feature>
<accession>A0A444YTT6</accession>
<keyword evidence="16 19" id="KW-0106">Calcium</keyword>
<evidence type="ECO:0000313" key="21">
    <source>
        <dbReference type="EMBL" id="RYR05318.1"/>
    </source>
</evidence>
<feature type="binding site" evidence="16">
    <location>
        <position position="193"/>
    </location>
    <ligand>
        <name>Ca(2+)</name>
        <dbReference type="ChEBI" id="CHEBI:29108"/>
        <label>2</label>
    </ligand>
</feature>
<dbReference type="InterPro" id="IPR002016">
    <property type="entry name" value="Haem_peroxidase"/>
</dbReference>
<keyword evidence="22" id="KW-1185">Reference proteome</keyword>
<feature type="binding site" evidence="16">
    <location>
        <position position="248"/>
    </location>
    <ligand>
        <name>Ca(2+)</name>
        <dbReference type="ChEBI" id="CHEBI:29108"/>
        <label>2</label>
    </ligand>
</feature>
<dbReference type="GO" id="GO:0046872">
    <property type="term" value="F:metal ion binding"/>
    <property type="evidence" value="ECO:0007669"/>
    <property type="project" value="UniProtKB-UniRule"/>
</dbReference>
<comment type="subcellular location">
    <subcellularLocation>
        <location evidence="19">Secreted</location>
    </subcellularLocation>
</comment>
<dbReference type="EMBL" id="SDMP01000016">
    <property type="protein sequence ID" value="RYR05318.1"/>
    <property type="molecule type" value="Genomic_DNA"/>
</dbReference>
<feature type="disulfide bond" evidence="18">
    <location>
        <begin position="33"/>
        <end position="114"/>
    </location>
</feature>
<dbReference type="InterPro" id="IPR010255">
    <property type="entry name" value="Haem_peroxidase_sf"/>
</dbReference>
<evidence type="ECO:0000313" key="22">
    <source>
        <dbReference type="Proteomes" id="UP000289738"/>
    </source>
</evidence>
<dbReference type="PRINTS" id="PR00461">
    <property type="entry name" value="PLPEROXIDASE"/>
</dbReference>
<dbReference type="GO" id="GO:0140825">
    <property type="term" value="F:lactoperoxidase activity"/>
    <property type="evidence" value="ECO:0007669"/>
    <property type="project" value="UniProtKB-EC"/>
</dbReference>
<evidence type="ECO:0000256" key="13">
    <source>
        <dbReference type="ARBA" id="ARBA00023324"/>
    </source>
</evidence>
<keyword evidence="7 19" id="KW-0349">Heme</keyword>
<keyword evidence="11 16" id="KW-0408">Iron</keyword>
<dbReference type="GO" id="GO:0020037">
    <property type="term" value="F:heme binding"/>
    <property type="evidence" value="ECO:0007669"/>
    <property type="project" value="UniProtKB-UniRule"/>
</dbReference>
<dbReference type="InterPro" id="IPR033905">
    <property type="entry name" value="Secretory_peroxidase"/>
</dbReference>
<evidence type="ECO:0000256" key="9">
    <source>
        <dbReference type="ARBA" id="ARBA00022729"/>
    </source>
</evidence>
<comment type="cofactor">
    <cofactor evidence="16 19">
        <name>Ca(2+)</name>
        <dbReference type="ChEBI" id="CHEBI:29108"/>
    </cofactor>
    <text evidence="16 19">Binds 2 calcium ions per subunit.</text>
</comment>
<dbReference type="Gene3D" id="1.10.520.10">
    <property type="match status" value="1"/>
</dbReference>
<evidence type="ECO:0000256" key="1">
    <source>
        <dbReference type="ARBA" id="ARBA00000189"/>
    </source>
</evidence>
<comment type="cofactor">
    <cofactor evidence="16 19">
        <name>heme b</name>
        <dbReference type="ChEBI" id="CHEBI:60344"/>
    </cofactor>
    <text evidence="16 19">Binds 1 heme b (iron(II)-protoporphyrin IX) group per subunit.</text>
</comment>
<proteinExistence type="inferred from homology"/>
<dbReference type="AlphaFoldDB" id="A0A444YTT6"/>
<feature type="binding site" evidence="16">
    <location>
        <position position="65"/>
    </location>
    <ligand>
        <name>Ca(2+)</name>
        <dbReference type="ChEBI" id="CHEBI:29108"/>
        <label>1</label>
    </ligand>
</feature>
<dbReference type="PROSITE" id="PS50873">
    <property type="entry name" value="PEROXIDASE_4"/>
    <property type="match status" value="1"/>
</dbReference>
<dbReference type="PROSITE" id="PS00435">
    <property type="entry name" value="PEROXIDASE_1"/>
    <property type="match status" value="1"/>
</dbReference>
<feature type="disulfide bond" evidence="18">
    <location>
        <begin position="120"/>
        <end position="321"/>
    </location>
</feature>
<comment type="similarity">
    <text evidence="19">Belongs to the peroxidase family. Classical plant (class III) peroxidase subfamily.</text>
</comment>
<evidence type="ECO:0000256" key="14">
    <source>
        <dbReference type="PIRSR" id="PIRSR600823-1"/>
    </source>
</evidence>
<feature type="binding site" evidence="16">
    <location>
        <position position="86"/>
    </location>
    <ligand>
        <name>Ca(2+)</name>
        <dbReference type="ChEBI" id="CHEBI:29108"/>
        <label>1</label>
    </ligand>
</feature>
<dbReference type="SMR" id="A0A444YTT6"/>
<feature type="binding site" evidence="15">
    <location>
        <position position="162"/>
    </location>
    <ligand>
        <name>substrate</name>
    </ligand>
</feature>
<dbReference type="STRING" id="3818.A0A444YTT6"/>
<organism evidence="21 22">
    <name type="scientific">Arachis hypogaea</name>
    <name type="common">Peanut</name>
    <dbReference type="NCBI Taxonomy" id="3818"/>
    <lineage>
        <taxon>Eukaryota</taxon>
        <taxon>Viridiplantae</taxon>
        <taxon>Streptophyta</taxon>
        <taxon>Embryophyta</taxon>
        <taxon>Tracheophyta</taxon>
        <taxon>Spermatophyta</taxon>
        <taxon>Magnoliopsida</taxon>
        <taxon>eudicotyledons</taxon>
        <taxon>Gunneridae</taxon>
        <taxon>Pentapetalae</taxon>
        <taxon>rosids</taxon>
        <taxon>fabids</taxon>
        <taxon>Fabales</taxon>
        <taxon>Fabaceae</taxon>
        <taxon>Papilionoideae</taxon>
        <taxon>50 kb inversion clade</taxon>
        <taxon>dalbergioids sensu lato</taxon>
        <taxon>Dalbergieae</taxon>
        <taxon>Pterocarpus clade</taxon>
        <taxon>Arachis</taxon>
    </lineage>
</organism>
<dbReference type="Gramene" id="arahy.Tifrunner.gnm2.ann2.Ah16g448100.1">
    <property type="protein sequence ID" value="arahy.Tifrunner.gnm2.ann2.Ah16g448100.1-CDS-1"/>
    <property type="gene ID" value="arahy.Tifrunner.gnm2.ann2.Ah16g448100"/>
</dbReference>
<dbReference type="FunFam" id="1.10.520.10:FF:000008">
    <property type="entry name" value="Peroxidase"/>
    <property type="match status" value="1"/>
</dbReference>
<dbReference type="InterPro" id="IPR019793">
    <property type="entry name" value="Peroxidases_heam-ligand_BS"/>
</dbReference>
<evidence type="ECO:0000256" key="12">
    <source>
        <dbReference type="ARBA" id="ARBA00023157"/>
    </source>
</evidence>
<feature type="binding site" evidence="16">
    <location>
        <position position="72"/>
    </location>
    <ligand>
        <name>Ca(2+)</name>
        <dbReference type="ChEBI" id="CHEBI:29108"/>
        <label>1</label>
    </ligand>
</feature>
<evidence type="ECO:0000256" key="10">
    <source>
        <dbReference type="ARBA" id="ARBA00023002"/>
    </source>
</evidence>
<dbReference type="Proteomes" id="UP000289738">
    <property type="component" value="Chromosome B06"/>
</dbReference>
<evidence type="ECO:0000256" key="17">
    <source>
        <dbReference type="PIRSR" id="PIRSR600823-4"/>
    </source>
</evidence>
<evidence type="ECO:0000256" key="2">
    <source>
        <dbReference type="ARBA" id="ARBA00002322"/>
    </source>
</evidence>
<dbReference type="SUPFAM" id="SSF48113">
    <property type="entry name" value="Heme-dependent peroxidases"/>
    <property type="match status" value="1"/>
</dbReference>
<evidence type="ECO:0000256" key="11">
    <source>
        <dbReference type="ARBA" id="ARBA00023004"/>
    </source>
</evidence>
<comment type="catalytic activity">
    <reaction evidence="1 19">
        <text>2 a phenolic donor + H2O2 = 2 a phenolic radical donor + 2 H2O</text>
        <dbReference type="Rhea" id="RHEA:56136"/>
        <dbReference type="ChEBI" id="CHEBI:15377"/>
        <dbReference type="ChEBI" id="CHEBI:16240"/>
        <dbReference type="ChEBI" id="CHEBI:139520"/>
        <dbReference type="ChEBI" id="CHEBI:139521"/>
        <dbReference type="EC" id="1.11.1.7"/>
    </reaction>
</comment>
<evidence type="ECO:0000256" key="16">
    <source>
        <dbReference type="PIRSR" id="PIRSR600823-3"/>
    </source>
</evidence>